<dbReference type="AlphaFoldDB" id="A0A1M5M866"/>
<keyword evidence="2" id="KW-1185">Reference proteome</keyword>
<proteinExistence type="predicted"/>
<dbReference type="STRING" id="570519.SAMN04488116_2309"/>
<name>A0A1M5M866_9FLAO</name>
<evidence type="ECO:0000313" key="2">
    <source>
        <dbReference type="Proteomes" id="UP000184532"/>
    </source>
</evidence>
<dbReference type="Pfam" id="PF13599">
    <property type="entry name" value="Pentapeptide_4"/>
    <property type="match status" value="1"/>
</dbReference>
<gene>
    <name evidence="1" type="ORF">SAMN04488116_2309</name>
</gene>
<dbReference type="InterPro" id="IPR052949">
    <property type="entry name" value="PA_immunity-related"/>
</dbReference>
<dbReference type="InterPro" id="IPR001646">
    <property type="entry name" value="5peptide_repeat"/>
</dbReference>
<protein>
    <submittedName>
        <fullName evidence="1">Uncharacterized protein YjbI, contains pentapeptide repeats</fullName>
    </submittedName>
</protein>
<dbReference type="Gene3D" id="2.160.20.80">
    <property type="entry name" value="E3 ubiquitin-protein ligase SopA"/>
    <property type="match status" value="1"/>
</dbReference>
<dbReference type="EMBL" id="FQWL01000003">
    <property type="protein sequence ID" value="SHG73418.1"/>
    <property type="molecule type" value="Genomic_DNA"/>
</dbReference>
<dbReference type="Proteomes" id="UP000184532">
    <property type="component" value="Unassembled WGS sequence"/>
</dbReference>
<dbReference type="PANTHER" id="PTHR42999:SF1">
    <property type="entry name" value="PENTAPEPTIDE REPEAT-CONTAINING PROTEIN"/>
    <property type="match status" value="1"/>
</dbReference>
<accession>A0A1M5M866</accession>
<sequence>MHKQFIADKKYKGEDYSQNPLPRADYENCVFTNCNFAGGFLDNQNFMECEFVDCDLTNTNIKHTIFKETVFRGSKLVGLRFEDCNDLLLSMRFQSCNLTLASFFGLSLQGTHVVDCLLVETDFSEADLSQALFDQCNLEKALFHRTLLYQTDFTTSFNLDIDPEQNQLKKTQFSKENLIGLLKKYDIVVT</sequence>
<dbReference type="PANTHER" id="PTHR42999">
    <property type="entry name" value="ANTIBIOTIC RESISTANCE PROTEIN MCBG"/>
    <property type="match status" value="1"/>
</dbReference>
<reference evidence="2" key="1">
    <citation type="submission" date="2016-11" db="EMBL/GenBank/DDBJ databases">
        <authorList>
            <person name="Varghese N."/>
            <person name="Submissions S."/>
        </authorList>
    </citation>
    <scope>NUCLEOTIDE SEQUENCE [LARGE SCALE GENOMIC DNA]</scope>
    <source>
        <strain evidence="2">DSM 22638</strain>
    </source>
</reference>
<dbReference type="SUPFAM" id="SSF141571">
    <property type="entry name" value="Pentapeptide repeat-like"/>
    <property type="match status" value="1"/>
</dbReference>
<dbReference type="RefSeq" id="WP_073179661.1">
    <property type="nucleotide sequence ID" value="NZ_FQWL01000003.1"/>
</dbReference>
<dbReference type="OrthoDB" id="67652at2"/>
<dbReference type="Pfam" id="PF00805">
    <property type="entry name" value="Pentapeptide"/>
    <property type="match status" value="1"/>
</dbReference>
<evidence type="ECO:0000313" key="1">
    <source>
        <dbReference type="EMBL" id="SHG73418.1"/>
    </source>
</evidence>
<organism evidence="1 2">
    <name type="scientific">Flagellimonas flava</name>
    <dbReference type="NCBI Taxonomy" id="570519"/>
    <lineage>
        <taxon>Bacteria</taxon>
        <taxon>Pseudomonadati</taxon>
        <taxon>Bacteroidota</taxon>
        <taxon>Flavobacteriia</taxon>
        <taxon>Flavobacteriales</taxon>
        <taxon>Flavobacteriaceae</taxon>
        <taxon>Flagellimonas</taxon>
    </lineage>
</organism>